<dbReference type="InterPro" id="IPR018641">
    <property type="entry name" value="Trfase_1_rSAM/seldom-assoc"/>
</dbReference>
<dbReference type="AlphaFoldDB" id="A0A2V3IHM8"/>
<dbReference type="STRING" id="448386.A0A2V3IHM8"/>
<evidence type="ECO:0000313" key="2">
    <source>
        <dbReference type="Proteomes" id="UP000247409"/>
    </source>
</evidence>
<dbReference type="EMBL" id="NBIV01000207">
    <property type="protein sequence ID" value="PXF41596.1"/>
    <property type="molecule type" value="Genomic_DNA"/>
</dbReference>
<reference evidence="1 2" key="1">
    <citation type="journal article" date="2018" name="Mol. Biol. Evol.">
        <title>Analysis of the draft genome of the red seaweed Gracilariopsis chorda provides insights into genome size evolution in Rhodophyta.</title>
        <authorList>
            <person name="Lee J."/>
            <person name="Yang E.C."/>
            <person name="Graf L."/>
            <person name="Yang J.H."/>
            <person name="Qiu H."/>
            <person name="Zel Zion U."/>
            <person name="Chan C.X."/>
            <person name="Stephens T.G."/>
            <person name="Weber A.P.M."/>
            <person name="Boo G.H."/>
            <person name="Boo S.M."/>
            <person name="Kim K.M."/>
            <person name="Shin Y."/>
            <person name="Jung M."/>
            <person name="Lee S.J."/>
            <person name="Yim H.S."/>
            <person name="Lee J.H."/>
            <person name="Bhattacharya D."/>
            <person name="Yoon H.S."/>
        </authorList>
    </citation>
    <scope>NUCLEOTIDE SEQUENCE [LARGE SCALE GENOMIC DNA]</scope>
    <source>
        <strain evidence="1 2">SKKU-2015</strain>
        <tissue evidence="1">Whole body</tissue>
    </source>
</reference>
<dbReference type="OrthoDB" id="2018156at2759"/>
<dbReference type="PANTHER" id="PTHR36529">
    <property type="entry name" value="SLL1095 PROTEIN"/>
    <property type="match status" value="1"/>
</dbReference>
<dbReference type="Proteomes" id="UP000247409">
    <property type="component" value="Unassembled WGS sequence"/>
</dbReference>
<dbReference type="Gene3D" id="3.90.550.10">
    <property type="entry name" value="Spore Coat Polysaccharide Biosynthesis Protein SpsA, Chain A"/>
    <property type="match status" value="1"/>
</dbReference>
<gene>
    <name evidence="1" type="ORF">BWQ96_08683</name>
</gene>
<comment type="caution">
    <text evidence="1">The sequence shown here is derived from an EMBL/GenBank/DDBJ whole genome shotgun (WGS) entry which is preliminary data.</text>
</comment>
<sequence>MQGPFASKHTHHLLLFTKYPAPGFAKTRLIPVKGPDGAALISNQLTQKTLQTVARFQQHDPNAQTIIHYATHEVLPISKIEEWIQPRERQSLCLQRNGDLGARLIAAFENSFKRGAMKVVVIGSDAPDLTESILLNSFALLDEADVVVGPAVDGGYYLLGLRQMNRKLFTSIPWSTSTVFRDTMAAAESSDLSTKMLPKLRDIDTPEDLQYLTA</sequence>
<evidence type="ECO:0008006" key="3">
    <source>
        <dbReference type="Google" id="ProtNLM"/>
    </source>
</evidence>
<accession>A0A2V3IHM8</accession>
<dbReference type="NCBIfam" id="TIGR04282">
    <property type="entry name" value="glyco_like_cofC"/>
    <property type="match status" value="1"/>
</dbReference>
<organism evidence="1 2">
    <name type="scientific">Gracilariopsis chorda</name>
    <dbReference type="NCBI Taxonomy" id="448386"/>
    <lineage>
        <taxon>Eukaryota</taxon>
        <taxon>Rhodophyta</taxon>
        <taxon>Florideophyceae</taxon>
        <taxon>Rhodymeniophycidae</taxon>
        <taxon>Gracilariales</taxon>
        <taxon>Gracilariaceae</taxon>
        <taxon>Gracilariopsis</taxon>
    </lineage>
</organism>
<dbReference type="Pfam" id="PF09837">
    <property type="entry name" value="DUF2064"/>
    <property type="match status" value="1"/>
</dbReference>
<dbReference type="InterPro" id="IPR029044">
    <property type="entry name" value="Nucleotide-diphossugar_trans"/>
</dbReference>
<protein>
    <recommendedName>
        <fullName evidence="3">Glycosyltransferase</fullName>
    </recommendedName>
</protein>
<keyword evidence="2" id="KW-1185">Reference proteome</keyword>
<proteinExistence type="predicted"/>
<dbReference type="PANTHER" id="PTHR36529:SF1">
    <property type="entry name" value="GLYCOSYLTRANSFERASE"/>
    <property type="match status" value="1"/>
</dbReference>
<name>A0A2V3IHM8_9FLOR</name>
<dbReference type="SUPFAM" id="SSF53448">
    <property type="entry name" value="Nucleotide-diphospho-sugar transferases"/>
    <property type="match status" value="1"/>
</dbReference>
<evidence type="ECO:0000313" key="1">
    <source>
        <dbReference type="EMBL" id="PXF41596.1"/>
    </source>
</evidence>